<keyword evidence="1" id="KW-0472">Membrane</keyword>
<reference evidence="3 4" key="1">
    <citation type="submission" date="2021-04" db="EMBL/GenBank/DDBJ databases">
        <title>Chitinophaga sp. nov., isolated from the rhizosphere soil.</title>
        <authorList>
            <person name="He S."/>
        </authorList>
    </citation>
    <scope>NUCLEOTIDE SEQUENCE [LARGE SCALE GENOMIC DNA]</scope>
    <source>
        <strain evidence="3 4">2R12</strain>
    </source>
</reference>
<comment type="caution">
    <text evidence="3">The sequence shown here is derived from an EMBL/GenBank/DDBJ whole genome shotgun (WGS) entry which is preliminary data.</text>
</comment>
<dbReference type="SUPFAM" id="SSF55874">
    <property type="entry name" value="ATPase domain of HSP90 chaperone/DNA topoisomerase II/histidine kinase"/>
    <property type="match status" value="1"/>
</dbReference>
<feature type="transmembrane region" description="Helical" evidence="1">
    <location>
        <begin position="70"/>
        <end position="88"/>
    </location>
</feature>
<accession>A0ABS5J6H6</accession>
<keyword evidence="3" id="KW-0808">Transferase</keyword>
<dbReference type="EMBL" id="JAGTXB010000016">
    <property type="protein sequence ID" value="MBS0030658.1"/>
    <property type="molecule type" value="Genomic_DNA"/>
</dbReference>
<keyword evidence="1" id="KW-0812">Transmembrane</keyword>
<feature type="transmembrane region" description="Helical" evidence="1">
    <location>
        <begin position="41"/>
        <end position="63"/>
    </location>
</feature>
<keyword evidence="4" id="KW-1185">Reference proteome</keyword>
<dbReference type="InterPro" id="IPR050640">
    <property type="entry name" value="Bact_2-comp_sensor_kinase"/>
</dbReference>
<protein>
    <submittedName>
        <fullName evidence="3">Histidine kinase</fullName>
    </submittedName>
</protein>
<keyword evidence="3" id="KW-0418">Kinase</keyword>
<feature type="domain" description="Signal transduction histidine kinase internal region" evidence="2">
    <location>
        <begin position="148"/>
        <end position="225"/>
    </location>
</feature>
<keyword evidence="1" id="KW-1133">Transmembrane helix</keyword>
<dbReference type="PANTHER" id="PTHR34220:SF7">
    <property type="entry name" value="SENSOR HISTIDINE KINASE YPDA"/>
    <property type="match status" value="1"/>
</dbReference>
<evidence type="ECO:0000256" key="1">
    <source>
        <dbReference type="SAM" id="Phobius"/>
    </source>
</evidence>
<evidence type="ECO:0000259" key="2">
    <source>
        <dbReference type="Pfam" id="PF06580"/>
    </source>
</evidence>
<gene>
    <name evidence="3" type="ORF">KE626_25255</name>
</gene>
<feature type="transmembrane region" description="Helical" evidence="1">
    <location>
        <begin position="12"/>
        <end position="29"/>
    </location>
</feature>
<dbReference type="Proteomes" id="UP000676386">
    <property type="component" value="Unassembled WGS sequence"/>
</dbReference>
<name>A0ABS5J6H6_9BACT</name>
<dbReference type="GO" id="GO:0016301">
    <property type="term" value="F:kinase activity"/>
    <property type="evidence" value="ECO:0007669"/>
    <property type="project" value="UniProtKB-KW"/>
</dbReference>
<evidence type="ECO:0000313" key="4">
    <source>
        <dbReference type="Proteomes" id="UP000676386"/>
    </source>
</evidence>
<dbReference type="InterPro" id="IPR036890">
    <property type="entry name" value="HATPase_C_sf"/>
</dbReference>
<dbReference type="InterPro" id="IPR010559">
    <property type="entry name" value="Sig_transdc_His_kin_internal"/>
</dbReference>
<organism evidence="3 4">
    <name type="scientific">Chitinophaga hostae</name>
    <dbReference type="NCBI Taxonomy" id="2831022"/>
    <lineage>
        <taxon>Bacteria</taxon>
        <taxon>Pseudomonadati</taxon>
        <taxon>Bacteroidota</taxon>
        <taxon>Chitinophagia</taxon>
        <taxon>Chitinophagales</taxon>
        <taxon>Chitinophagaceae</taxon>
        <taxon>Chitinophaga</taxon>
    </lineage>
</organism>
<dbReference type="Gene3D" id="3.30.565.10">
    <property type="entry name" value="Histidine kinase-like ATPase, C-terminal domain"/>
    <property type="match status" value="1"/>
</dbReference>
<proteinExistence type="predicted"/>
<evidence type="ECO:0000313" key="3">
    <source>
        <dbReference type="EMBL" id="MBS0030658.1"/>
    </source>
</evidence>
<dbReference type="Pfam" id="PF06580">
    <property type="entry name" value="His_kinase"/>
    <property type="match status" value="1"/>
</dbReference>
<dbReference type="PANTHER" id="PTHR34220">
    <property type="entry name" value="SENSOR HISTIDINE KINASE YPDA"/>
    <property type="match status" value="1"/>
</dbReference>
<feature type="transmembrane region" description="Helical" evidence="1">
    <location>
        <begin position="108"/>
        <end position="127"/>
    </location>
</feature>
<dbReference type="RefSeq" id="WP_211975795.1">
    <property type="nucleotide sequence ID" value="NZ_CBFHAM010000002.1"/>
</dbReference>
<sequence>MTNWFKKRYLQEIGIFVAMFILTMVNQFFQLDSFNAFLKGLVFFIVIYAMAQLHWQLIFPLFWNRKYKQYAMATLGALFLGILILWPIDYFWIDPDTFRQEHILSILLYYFVINIASVSTIIFLFLIRQHASQIRKRTEDKLLLAEMNIRLLHAQLNPHFLFNMFNNLYGVSLAEPDRVPNLILKLSQLMRYQLEDGRKPAVPLQEEISFIENYISIEKERVGKRCEILFSVQSGNQESAKVAIAPLILITLIENAFKHSITTSGNSFVHTNILLAERALTVDIVNSMGDLPLKSGSTGIGLATIRERLELLYAGKYNLDITQNETEFRIILKMQLNYQ</sequence>